<reference evidence="3" key="1">
    <citation type="submission" date="2023-03" db="EMBL/GenBank/DDBJ databases">
        <title>Massive genome expansion in bonnet fungi (Mycena s.s.) driven by repeated elements and novel gene families across ecological guilds.</title>
        <authorList>
            <consortium name="Lawrence Berkeley National Laboratory"/>
            <person name="Harder C.B."/>
            <person name="Miyauchi S."/>
            <person name="Viragh M."/>
            <person name="Kuo A."/>
            <person name="Thoen E."/>
            <person name="Andreopoulos B."/>
            <person name="Lu D."/>
            <person name="Skrede I."/>
            <person name="Drula E."/>
            <person name="Henrissat B."/>
            <person name="Morin E."/>
            <person name="Kohler A."/>
            <person name="Barry K."/>
            <person name="LaButti K."/>
            <person name="Morin E."/>
            <person name="Salamov A."/>
            <person name="Lipzen A."/>
            <person name="Mereny Z."/>
            <person name="Hegedus B."/>
            <person name="Baldrian P."/>
            <person name="Stursova M."/>
            <person name="Weitz H."/>
            <person name="Taylor A."/>
            <person name="Grigoriev I.V."/>
            <person name="Nagy L.G."/>
            <person name="Martin F."/>
            <person name="Kauserud H."/>
        </authorList>
    </citation>
    <scope>NUCLEOTIDE SEQUENCE</scope>
    <source>
        <strain evidence="3">9144</strain>
    </source>
</reference>
<name>A0AAD6YFH1_9AGAR</name>
<evidence type="ECO:0000256" key="1">
    <source>
        <dbReference type="SAM" id="MobiDB-lite"/>
    </source>
</evidence>
<feature type="region of interest" description="Disordered" evidence="1">
    <location>
        <begin position="1"/>
        <end position="34"/>
    </location>
</feature>
<keyword evidence="2" id="KW-0472">Membrane</keyword>
<gene>
    <name evidence="3" type="ORF">GGX14DRAFT_618220</name>
</gene>
<keyword evidence="4" id="KW-1185">Reference proteome</keyword>
<feature type="transmembrane region" description="Helical" evidence="2">
    <location>
        <begin position="47"/>
        <end position="65"/>
    </location>
</feature>
<dbReference type="Proteomes" id="UP001219525">
    <property type="component" value="Unassembled WGS sequence"/>
</dbReference>
<accession>A0AAD6YFH1</accession>
<keyword evidence="2" id="KW-1133">Transmembrane helix</keyword>
<evidence type="ECO:0000313" key="3">
    <source>
        <dbReference type="EMBL" id="KAJ7214055.1"/>
    </source>
</evidence>
<dbReference type="EMBL" id="JARJCW010000020">
    <property type="protein sequence ID" value="KAJ7214055.1"/>
    <property type="molecule type" value="Genomic_DNA"/>
</dbReference>
<evidence type="ECO:0000256" key="2">
    <source>
        <dbReference type="SAM" id="Phobius"/>
    </source>
</evidence>
<keyword evidence="2" id="KW-0812">Transmembrane</keyword>
<sequence length="457" mass="49541">MPNPVDDTPLGPGKIALPLEESGPSDVSHDPQPNADRARLQRFRRRVFYVVAVCCTTVLVTLWQHPPTVRHPIEDLAHVPLRTDIAHDPRLESYQTPEHADSCAEWVTGQEGLASASFELPTAADLLFFLSRGPIFGHISIIETPNSSTGPVEVNLTAQYQHSRKALEQTKVCRMGTGNEHGILVWAEPRHPHCDPTQDVRVNITVSLPTGVRNYKDLTTDLAQFSHSAGDFFSIWSPTSFEVIRLKTSNAAINFGSLVGRSALMQTTNAKLEGFFSGLEVSAQTSNAPIDLIAMMFGQRAGSESRVNLKNSNGAITVHLGLVSDFDDNVLRTTAHTSGAALTIHAPARNMLAAARNASFFLDASTSVGPATAHLYPGYEGSYDLQTTGRAKAQVEGAKDQADPLYRGRKRTVTHAKTGRHAQGDIFWTEDGKSPAGGVGRGSVKMTTFVSPVKMRV</sequence>
<organism evidence="3 4">
    <name type="scientific">Mycena pura</name>
    <dbReference type="NCBI Taxonomy" id="153505"/>
    <lineage>
        <taxon>Eukaryota</taxon>
        <taxon>Fungi</taxon>
        <taxon>Dikarya</taxon>
        <taxon>Basidiomycota</taxon>
        <taxon>Agaricomycotina</taxon>
        <taxon>Agaricomycetes</taxon>
        <taxon>Agaricomycetidae</taxon>
        <taxon>Agaricales</taxon>
        <taxon>Marasmiineae</taxon>
        <taxon>Mycenaceae</taxon>
        <taxon>Mycena</taxon>
    </lineage>
</organism>
<protein>
    <submittedName>
        <fullName evidence="3">Uncharacterized protein</fullName>
    </submittedName>
</protein>
<dbReference type="AlphaFoldDB" id="A0AAD6YFH1"/>
<proteinExistence type="predicted"/>
<evidence type="ECO:0000313" key="4">
    <source>
        <dbReference type="Proteomes" id="UP001219525"/>
    </source>
</evidence>
<comment type="caution">
    <text evidence="3">The sequence shown here is derived from an EMBL/GenBank/DDBJ whole genome shotgun (WGS) entry which is preliminary data.</text>
</comment>